<gene>
    <name evidence="1" type="ORF">EI97DRAFT_480936</name>
</gene>
<reference evidence="1" key="1">
    <citation type="journal article" date="2020" name="Stud. Mycol.">
        <title>101 Dothideomycetes genomes: a test case for predicting lifestyles and emergence of pathogens.</title>
        <authorList>
            <person name="Haridas S."/>
            <person name="Albert R."/>
            <person name="Binder M."/>
            <person name="Bloem J."/>
            <person name="Labutti K."/>
            <person name="Salamov A."/>
            <person name="Andreopoulos B."/>
            <person name="Baker S."/>
            <person name="Barry K."/>
            <person name="Bills G."/>
            <person name="Bluhm B."/>
            <person name="Cannon C."/>
            <person name="Castanera R."/>
            <person name="Culley D."/>
            <person name="Daum C."/>
            <person name="Ezra D."/>
            <person name="Gonzalez J."/>
            <person name="Henrissat B."/>
            <person name="Kuo A."/>
            <person name="Liang C."/>
            <person name="Lipzen A."/>
            <person name="Lutzoni F."/>
            <person name="Magnuson J."/>
            <person name="Mondo S."/>
            <person name="Nolan M."/>
            <person name="Ohm R."/>
            <person name="Pangilinan J."/>
            <person name="Park H.-J."/>
            <person name="Ramirez L."/>
            <person name="Alfaro M."/>
            <person name="Sun H."/>
            <person name="Tritt A."/>
            <person name="Yoshinaga Y."/>
            <person name="Zwiers L.-H."/>
            <person name="Turgeon B."/>
            <person name="Goodwin S."/>
            <person name="Spatafora J."/>
            <person name="Crous P."/>
            <person name="Grigoriev I."/>
        </authorList>
    </citation>
    <scope>NUCLEOTIDE SEQUENCE</scope>
    <source>
        <strain evidence="1">CBS 379.55</strain>
    </source>
</reference>
<dbReference type="AlphaFoldDB" id="A0A6A6JBE2"/>
<keyword evidence="2" id="KW-1185">Reference proteome</keyword>
<proteinExistence type="predicted"/>
<sequence length="230" mass="25406">MILELDFDKLAKEESSLKSSFVRTRSLPQHREAFHALVQKHGAKIVQLLRDNKGKGYMAVGYKSCVNGREEGQCKHSYRRCITAATQGVVNLHDQADIGMNIGSRDKGRYSTTATMAGEQIFAVRYRKVSFMKGKPVEGVDFGDVQRVSHEGGVFAKGEHDEEFLTEDDTSERGEPESVDAEELLLCGDGDVAEESDPAMVIQSDVNTGDIGGEIIKLRLYNDRPSNCST</sequence>
<dbReference type="GeneID" id="54555210"/>
<dbReference type="Proteomes" id="UP000800097">
    <property type="component" value="Unassembled WGS sequence"/>
</dbReference>
<dbReference type="EMBL" id="ML986511">
    <property type="protein sequence ID" value="KAF2273298.1"/>
    <property type="molecule type" value="Genomic_DNA"/>
</dbReference>
<accession>A0A6A6JBE2</accession>
<organism evidence="1 2">
    <name type="scientific">Westerdykella ornata</name>
    <dbReference type="NCBI Taxonomy" id="318751"/>
    <lineage>
        <taxon>Eukaryota</taxon>
        <taxon>Fungi</taxon>
        <taxon>Dikarya</taxon>
        <taxon>Ascomycota</taxon>
        <taxon>Pezizomycotina</taxon>
        <taxon>Dothideomycetes</taxon>
        <taxon>Pleosporomycetidae</taxon>
        <taxon>Pleosporales</taxon>
        <taxon>Sporormiaceae</taxon>
        <taxon>Westerdykella</taxon>
    </lineage>
</organism>
<evidence type="ECO:0000313" key="1">
    <source>
        <dbReference type="EMBL" id="KAF2273298.1"/>
    </source>
</evidence>
<dbReference type="OrthoDB" id="5410365at2759"/>
<name>A0A6A6JBE2_WESOR</name>
<protein>
    <submittedName>
        <fullName evidence="1">Uncharacterized protein</fullName>
    </submittedName>
</protein>
<dbReference type="RefSeq" id="XP_033650837.1">
    <property type="nucleotide sequence ID" value="XM_033802035.1"/>
</dbReference>
<evidence type="ECO:0000313" key="2">
    <source>
        <dbReference type="Proteomes" id="UP000800097"/>
    </source>
</evidence>